<organism evidence="2 3">
    <name type="scientific">Senna tora</name>
    <dbReference type="NCBI Taxonomy" id="362788"/>
    <lineage>
        <taxon>Eukaryota</taxon>
        <taxon>Viridiplantae</taxon>
        <taxon>Streptophyta</taxon>
        <taxon>Embryophyta</taxon>
        <taxon>Tracheophyta</taxon>
        <taxon>Spermatophyta</taxon>
        <taxon>Magnoliopsida</taxon>
        <taxon>eudicotyledons</taxon>
        <taxon>Gunneridae</taxon>
        <taxon>Pentapetalae</taxon>
        <taxon>rosids</taxon>
        <taxon>fabids</taxon>
        <taxon>Fabales</taxon>
        <taxon>Fabaceae</taxon>
        <taxon>Caesalpinioideae</taxon>
        <taxon>Cassia clade</taxon>
        <taxon>Senna</taxon>
    </lineage>
</organism>
<sequence>MGLAQPNRHKLPHANHYLRTKCAR</sequence>
<dbReference type="Proteomes" id="UP000634136">
    <property type="component" value="Unassembled WGS sequence"/>
</dbReference>
<accession>A0A835CF51</accession>
<evidence type="ECO:0000256" key="1">
    <source>
        <dbReference type="SAM" id="MobiDB-lite"/>
    </source>
</evidence>
<dbReference type="EMBL" id="JAAIUW010000003">
    <property type="protein sequence ID" value="KAF7839864.1"/>
    <property type="molecule type" value="Genomic_DNA"/>
</dbReference>
<feature type="compositionally biased region" description="Basic residues" evidence="1">
    <location>
        <begin position="7"/>
        <end position="24"/>
    </location>
</feature>
<gene>
    <name evidence="2" type="ORF">G2W53_008346</name>
</gene>
<keyword evidence="3" id="KW-1185">Reference proteome</keyword>
<name>A0A835CF51_9FABA</name>
<proteinExistence type="predicted"/>
<comment type="caution">
    <text evidence="2">The sequence shown here is derived from an EMBL/GenBank/DDBJ whole genome shotgun (WGS) entry which is preliminary data.</text>
</comment>
<feature type="region of interest" description="Disordered" evidence="1">
    <location>
        <begin position="1"/>
        <end position="24"/>
    </location>
</feature>
<evidence type="ECO:0000313" key="2">
    <source>
        <dbReference type="EMBL" id="KAF7839864.1"/>
    </source>
</evidence>
<reference evidence="2" key="1">
    <citation type="submission" date="2020-09" db="EMBL/GenBank/DDBJ databases">
        <title>Genome-Enabled Discovery of Anthraquinone Biosynthesis in Senna tora.</title>
        <authorList>
            <person name="Kang S.-H."/>
            <person name="Pandey R.P."/>
            <person name="Lee C.-M."/>
            <person name="Sim J.-S."/>
            <person name="Jeong J.-T."/>
            <person name="Choi B.-S."/>
            <person name="Jung M."/>
            <person name="Ginzburg D."/>
            <person name="Zhao K."/>
            <person name="Won S.Y."/>
            <person name="Oh T.-J."/>
            <person name="Yu Y."/>
            <person name="Kim N.-H."/>
            <person name="Lee O.R."/>
            <person name="Lee T.-H."/>
            <person name="Bashyal P."/>
            <person name="Kim T.-S."/>
            <person name="Lee W.-H."/>
            <person name="Kawkins C."/>
            <person name="Kim C.-K."/>
            <person name="Kim J.S."/>
            <person name="Ahn B.O."/>
            <person name="Rhee S.Y."/>
            <person name="Sohng J.K."/>
        </authorList>
    </citation>
    <scope>NUCLEOTIDE SEQUENCE</scope>
    <source>
        <tissue evidence="2">Leaf</tissue>
    </source>
</reference>
<protein>
    <submittedName>
        <fullName evidence="2">Uncharacterized protein</fullName>
    </submittedName>
</protein>
<evidence type="ECO:0000313" key="3">
    <source>
        <dbReference type="Proteomes" id="UP000634136"/>
    </source>
</evidence>
<dbReference type="AlphaFoldDB" id="A0A835CF51"/>